<evidence type="ECO:0000256" key="1">
    <source>
        <dbReference type="ARBA" id="ARBA00023319"/>
    </source>
</evidence>
<feature type="domain" description="Ig-like" evidence="3">
    <location>
        <begin position="415"/>
        <end position="501"/>
    </location>
</feature>
<gene>
    <name evidence="4" type="ORF">ACEWY4_017778</name>
</gene>
<proteinExistence type="predicted"/>
<feature type="compositionally biased region" description="Polar residues" evidence="2">
    <location>
        <begin position="675"/>
        <end position="692"/>
    </location>
</feature>
<dbReference type="PANTHER" id="PTHR46013:SF4">
    <property type="entry name" value="B-CELL RECEPTOR CD22-RELATED"/>
    <property type="match status" value="1"/>
</dbReference>
<comment type="caution">
    <text evidence="4">The sequence shown here is derived from an EMBL/GenBank/DDBJ whole genome shotgun (WGS) entry which is preliminary data.</text>
</comment>
<dbReference type="Proteomes" id="UP001591681">
    <property type="component" value="Unassembled WGS sequence"/>
</dbReference>
<accession>A0ABD1JHU0</accession>
<dbReference type="AlphaFoldDB" id="A0ABD1JHU0"/>
<dbReference type="EMBL" id="JBHFQA010000015">
    <property type="protein sequence ID" value="KAL2086719.1"/>
    <property type="molecule type" value="Genomic_DNA"/>
</dbReference>
<feature type="domain" description="Ig-like" evidence="3">
    <location>
        <begin position="326"/>
        <end position="412"/>
    </location>
</feature>
<organism evidence="4 5">
    <name type="scientific">Coilia grayii</name>
    <name type="common">Gray's grenadier anchovy</name>
    <dbReference type="NCBI Taxonomy" id="363190"/>
    <lineage>
        <taxon>Eukaryota</taxon>
        <taxon>Metazoa</taxon>
        <taxon>Chordata</taxon>
        <taxon>Craniata</taxon>
        <taxon>Vertebrata</taxon>
        <taxon>Euteleostomi</taxon>
        <taxon>Actinopterygii</taxon>
        <taxon>Neopterygii</taxon>
        <taxon>Teleostei</taxon>
        <taxon>Clupei</taxon>
        <taxon>Clupeiformes</taxon>
        <taxon>Clupeoidei</taxon>
        <taxon>Engraulidae</taxon>
        <taxon>Coilinae</taxon>
        <taxon>Coilia</taxon>
    </lineage>
</organism>
<feature type="compositionally biased region" description="Basic and acidic residues" evidence="2">
    <location>
        <begin position="503"/>
        <end position="514"/>
    </location>
</feature>
<feature type="compositionally biased region" description="Basic and acidic residues" evidence="2">
    <location>
        <begin position="706"/>
        <end position="717"/>
    </location>
</feature>
<evidence type="ECO:0000313" key="5">
    <source>
        <dbReference type="Proteomes" id="UP001591681"/>
    </source>
</evidence>
<dbReference type="Pfam" id="PF13895">
    <property type="entry name" value="Ig_2"/>
    <property type="match status" value="3"/>
</dbReference>
<dbReference type="InterPro" id="IPR003598">
    <property type="entry name" value="Ig_sub2"/>
</dbReference>
<dbReference type="SMART" id="SM00408">
    <property type="entry name" value="IGc2"/>
    <property type="match status" value="4"/>
</dbReference>
<protein>
    <recommendedName>
        <fullName evidence="3">Ig-like domain-containing protein</fullName>
    </recommendedName>
</protein>
<dbReference type="CDD" id="cd00096">
    <property type="entry name" value="Ig"/>
    <property type="match status" value="2"/>
</dbReference>
<evidence type="ECO:0000256" key="2">
    <source>
        <dbReference type="SAM" id="MobiDB-lite"/>
    </source>
</evidence>
<feature type="compositionally biased region" description="Basic and acidic residues" evidence="2">
    <location>
        <begin position="601"/>
        <end position="610"/>
    </location>
</feature>
<sequence>MSLTPVTEGQSVTLTCSTSCPGDTNPTYIWYHTRQPVTNQHTISGNTLTLSSSICAVKGSSVDLGCSYSYPSNVIVTETFWHKPEMMEDLRKKGEYANRVTYLGNNDSDSAMRIEDLRESDSGEYRFRFLTNDTAGKFSGSPGISLSVSTLQVEMSPTTVTEGQSVTLTCRPTCDTGVEPTFVWYKNRRPVANQRRTTYRTMTINSVSKTHSGRYSCAVQGHENHPSPAVALNVQYSPKKTSASISPPGNIVEGDSVTLTCSSDANPPVHTYTWYKVNRDSPKNTSASISPSSNIVEGNSVTLTCSSDANPPVHNYTWYNINRDSPKNTSASISPSSNIVEGKSVTLTCSSDANPPVHTYTWYKINRGVTTVGSGQNHSINIIKSEDTGQYYCRMENSVGSTNSTVLYVNVSYSPKNTSASISPPGDIVEGNSVTLTCSSDANPPVYNYTWYKINRGETTLESGQNHSINNIKSEDTGQYYCRVGNSVGSINSTVLRRQTSTKGRDRIADDRQGDSGPVCDDIAAVPMTSDPKQRVDSGDEDDVQYASVQFKARNKDKAPDSTATQPHVQEKEEDVAYDCRPSNGENQRGETSTKGTNRSVDNRQQKDSEPIYDNIAAMPMTSDSKKMADSGEDVDIQYASVQFKARNKDKAPDSTAPQPHIQEKKEDVAYDSMNIPSASAAVNAQQTQTLNDQHDVFQHGNISSESRHQQKDWGNL</sequence>
<reference evidence="4 5" key="1">
    <citation type="submission" date="2024-09" db="EMBL/GenBank/DDBJ databases">
        <title>A chromosome-level genome assembly of Gray's grenadier anchovy, Coilia grayii.</title>
        <authorList>
            <person name="Fu Z."/>
        </authorList>
    </citation>
    <scope>NUCLEOTIDE SEQUENCE [LARGE SCALE GENOMIC DNA]</scope>
    <source>
        <strain evidence="4">G4</strain>
        <tissue evidence="4">Muscle</tissue>
    </source>
</reference>
<dbReference type="Gene3D" id="2.60.40.10">
    <property type="entry name" value="Immunoglobulins"/>
    <property type="match status" value="7"/>
</dbReference>
<feature type="domain" description="Ig-like" evidence="3">
    <location>
        <begin position="238"/>
        <end position="305"/>
    </location>
</feature>
<dbReference type="InterPro" id="IPR007110">
    <property type="entry name" value="Ig-like_dom"/>
</dbReference>
<name>A0ABD1JHU0_9TELE</name>
<dbReference type="PANTHER" id="PTHR46013">
    <property type="entry name" value="VASCULAR CELL ADHESION MOLECULE 1"/>
    <property type="match status" value="1"/>
</dbReference>
<dbReference type="SMART" id="SM00409">
    <property type="entry name" value="IG"/>
    <property type="match status" value="5"/>
</dbReference>
<feature type="region of interest" description="Disordered" evidence="2">
    <location>
        <begin position="644"/>
        <end position="717"/>
    </location>
</feature>
<dbReference type="PROSITE" id="PS50835">
    <property type="entry name" value="IG_LIKE"/>
    <property type="match status" value="5"/>
</dbReference>
<dbReference type="InterPro" id="IPR013783">
    <property type="entry name" value="Ig-like_fold"/>
</dbReference>
<dbReference type="InterPro" id="IPR003599">
    <property type="entry name" value="Ig_sub"/>
</dbReference>
<dbReference type="InterPro" id="IPR036179">
    <property type="entry name" value="Ig-like_dom_sf"/>
</dbReference>
<feature type="domain" description="Ig-like" evidence="3">
    <location>
        <begin position="142"/>
        <end position="233"/>
    </location>
</feature>
<evidence type="ECO:0000313" key="4">
    <source>
        <dbReference type="EMBL" id="KAL2086719.1"/>
    </source>
</evidence>
<dbReference type="InterPro" id="IPR013151">
    <property type="entry name" value="Immunoglobulin_dom"/>
</dbReference>
<dbReference type="SUPFAM" id="SSF48726">
    <property type="entry name" value="Immunoglobulin"/>
    <property type="match status" value="7"/>
</dbReference>
<feature type="domain" description="Ig-like" evidence="3">
    <location>
        <begin position="1"/>
        <end position="77"/>
    </location>
</feature>
<feature type="compositionally biased region" description="Polar residues" evidence="2">
    <location>
        <begin position="584"/>
        <end position="600"/>
    </location>
</feature>
<keyword evidence="5" id="KW-1185">Reference proteome</keyword>
<dbReference type="Pfam" id="PF00047">
    <property type="entry name" value="ig"/>
    <property type="match status" value="1"/>
</dbReference>
<feature type="region of interest" description="Disordered" evidence="2">
    <location>
        <begin position="498"/>
        <end position="612"/>
    </location>
</feature>
<keyword evidence="1" id="KW-0393">Immunoglobulin domain</keyword>
<evidence type="ECO:0000259" key="3">
    <source>
        <dbReference type="PROSITE" id="PS50835"/>
    </source>
</evidence>